<reference evidence="3" key="2">
    <citation type="submission" date="2012-10" db="EMBL/GenBank/DDBJ databases">
        <title>Improved high-quality draft of Thermaerobacter subterraneus C21, DSM 13965.</title>
        <authorList>
            <consortium name="DOE Joint Genome Institute"/>
            <person name="Eisen J."/>
            <person name="Huntemann M."/>
            <person name="Wei C.-L."/>
            <person name="Han J."/>
            <person name="Detter J.C."/>
            <person name="Han C."/>
            <person name="Tapia R."/>
            <person name="Chen A."/>
            <person name="Kyrpides N."/>
            <person name="Mavromatis K."/>
            <person name="Markowitz V."/>
            <person name="Szeto E."/>
            <person name="Ivanova N."/>
            <person name="Mikhailova N."/>
            <person name="Ovchinnikova G."/>
            <person name="Pagani I."/>
            <person name="Pati A."/>
            <person name="Goodwin L."/>
            <person name="Nordberg H.P."/>
            <person name="Cantor M.N."/>
            <person name="Hua S.X."/>
            <person name="Woyke T."/>
            <person name="Eisen J."/>
            <person name="Klenk H.-P."/>
        </authorList>
    </citation>
    <scope>NUCLEOTIDE SEQUENCE [LARGE SCALE GENOMIC DNA]</scope>
    <source>
        <strain evidence="3">DSM 13965</strain>
    </source>
</reference>
<dbReference type="InterPro" id="IPR002847">
    <property type="entry name" value="F420-0_gamma-glut_ligase-dom"/>
</dbReference>
<dbReference type="SUPFAM" id="SSF144010">
    <property type="entry name" value="CofE-like"/>
    <property type="match status" value="1"/>
</dbReference>
<proteinExistence type="predicted"/>
<dbReference type="Gene3D" id="3.30.1330.100">
    <property type="entry name" value="CofE-like"/>
    <property type="match status" value="1"/>
</dbReference>
<protein>
    <recommendedName>
        <fullName evidence="2">Coenzyme F420:L-glutamate ligase-like domain-containing protein</fullName>
    </recommendedName>
</protein>
<comment type="caution">
    <text evidence="3">The sequence shown here is derived from an EMBL/GenBank/DDBJ whole genome shotgun (WGS) entry which is preliminary data.</text>
</comment>
<gene>
    <name evidence="3" type="ORF">ThesuDRAFT_01533</name>
</gene>
<sequence>MAAVRGRAGGRRAAGAAGSSRFDVEVIRTEIITPRHDLEEVVTRYTRDRLRPGDVVAVSTKIVSITQGRLLRPEDLRPGTLARLVSRFIDQEGSCSSPYSLQAVIEHTGRLRIALAFLVGGLSRLLLCRSGDFYRIAGYYARVIDDVMGTLPPFDKHIVLPPADPDGVAARLARALGPGIGACIIDANDLGKAEVVGASPGVDRDAVRAVMCSNPWGNTDQQAPLAILRPRRDEPGPGAQTGAAAGGPLTGGEPPGRASSPRSGKGRA</sequence>
<dbReference type="eggNOG" id="COG1478">
    <property type="taxonomic scope" value="Bacteria"/>
</dbReference>
<feature type="domain" description="Coenzyme F420:L-glutamate ligase-like" evidence="2">
    <location>
        <begin position="27"/>
        <end position="176"/>
    </location>
</feature>
<dbReference type="HOGENOM" id="CLU_087621_0_0_9"/>
<evidence type="ECO:0000259" key="2">
    <source>
        <dbReference type="Pfam" id="PF01996"/>
    </source>
</evidence>
<dbReference type="STRING" id="867903.ThesuDRAFT_01533"/>
<dbReference type="Proteomes" id="UP000005710">
    <property type="component" value="Unassembled WGS sequence"/>
</dbReference>
<evidence type="ECO:0000313" key="3">
    <source>
        <dbReference type="EMBL" id="EKP95773.1"/>
    </source>
</evidence>
<organism evidence="3 4">
    <name type="scientific">Thermaerobacter subterraneus DSM 13965</name>
    <dbReference type="NCBI Taxonomy" id="867903"/>
    <lineage>
        <taxon>Bacteria</taxon>
        <taxon>Bacillati</taxon>
        <taxon>Bacillota</taxon>
        <taxon>Clostridia</taxon>
        <taxon>Eubacteriales</taxon>
        <taxon>Clostridiales Family XVII. Incertae Sedis</taxon>
        <taxon>Thermaerobacter</taxon>
    </lineage>
</organism>
<dbReference type="Pfam" id="PF01996">
    <property type="entry name" value="F420_ligase"/>
    <property type="match status" value="1"/>
</dbReference>
<dbReference type="EMBL" id="AENY02000002">
    <property type="protein sequence ID" value="EKP95773.1"/>
    <property type="molecule type" value="Genomic_DNA"/>
</dbReference>
<accession>K6Q3B8</accession>
<evidence type="ECO:0000256" key="1">
    <source>
        <dbReference type="SAM" id="MobiDB-lite"/>
    </source>
</evidence>
<feature type="compositionally biased region" description="Gly residues" evidence="1">
    <location>
        <begin position="244"/>
        <end position="254"/>
    </location>
</feature>
<evidence type="ECO:0000313" key="4">
    <source>
        <dbReference type="Proteomes" id="UP000005710"/>
    </source>
</evidence>
<dbReference type="RefSeq" id="WP_006903805.1">
    <property type="nucleotide sequence ID" value="NZ_JH976535.1"/>
</dbReference>
<reference evidence="3" key="1">
    <citation type="submission" date="2010-10" db="EMBL/GenBank/DDBJ databases">
        <authorList>
            <consortium name="US DOE Joint Genome Institute (JGI-PGF)"/>
            <person name="Lucas S."/>
            <person name="Copeland A."/>
            <person name="Lapidus A."/>
            <person name="Bruce D."/>
            <person name="Goodwin L."/>
            <person name="Pitluck S."/>
            <person name="Kyrpides N."/>
            <person name="Mavromatis K."/>
            <person name="Detter J.C."/>
            <person name="Han C."/>
            <person name="Land M."/>
            <person name="Hauser L."/>
            <person name="Markowitz V."/>
            <person name="Cheng J.-F."/>
            <person name="Hugenholtz P."/>
            <person name="Woyke T."/>
            <person name="Wu D."/>
            <person name="Pukall R."/>
            <person name="Wahrenburg C."/>
            <person name="Brambilla E."/>
            <person name="Klenk H.-P."/>
            <person name="Eisen J.A."/>
        </authorList>
    </citation>
    <scope>NUCLEOTIDE SEQUENCE [LARGE SCALE GENOMIC DNA]</scope>
    <source>
        <strain evidence="3">DSM 13965</strain>
    </source>
</reference>
<feature type="region of interest" description="Disordered" evidence="1">
    <location>
        <begin position="221"/>
        <end position="268"/>
    </location>
</feature>
<keyword evidence="4" id="KW-1185">Reference proteome</keyword>
<name>K6Q3B8_9FIRM</name>
<dbReference type="AlphaFoldDB" id="K6Q3B8"/>